<dbReference type="RefSeq" id="WP_077449676.1">
    <property type="nucleotide sequence ID" value="NZ_FUGD01000140.1"/>
</dbReference>
<reference evidence="2" key="1">
    <citation type="submission" date="2017-02" db="EMBL/GenBank/DDBJ databases">
        <authorList>
            <person name="Mornico D."/>
        </authorList>
    </citation>
    <scope>NUCLEOTIDE SEQUENCE [LARGE SCALE GENOMIC DNA]</scope>
</reference>
<keyword evidence="2" id="KW-1185">Reference proteome</keyword>
<gene>
    <name evidence="1" type="ORF">A1019T_02313</name>
</gene>
<protein>
    <submittedName>
        <fullName evidence="1">Uncharacterized protein</fullName>
    </submittedName>
</protein>
<name>A0A1R4EIN5_9GAMM</name>
<accession>A0A1R4EIN5</accession>
<proteinExistence type="predicted"/>
<sequence length="252" mass="29193">MKELSGWKRKAVLLFASEKKLGASEALSSYSNKSYADMKTKILTENEVELVEDAHKPRLKNLSDHLNKVKAEFINQPEICFYHATLIILLRRGYKLQETFKEFERLWEAESDFLLNSLSLRWIVSACDTFVDHSTGPLRSAILLNVATLVNTLKVYETQTYLCGLKDIKTTHEENINALYAEHLTLYNGLTYFRIGTDDTLRNMRERYEGFKKLDPLAAKILLFVFDKIQALDTAFSLVKSLHKDEKSQWWV</sequence>
<organism evidence="1 2">
    <name type="scientific">Psychrobacter pasteurii</name>
    <dbReference type="NCBI Taxonomy" id="1945520"/>
    <lineage>
        <taxon>Bacteria</taxon>
        <taxon>Pseudomonadati</taxon>
        <taxon>Pseudomonadota</taxon>
        <taxon>Gammaproteobacteria</taxon>
        <taxon>Moraxellales</taxon>
        <taxon>Moraxellaceae</taxon>
        <taxon>Psychrobacter</taxon>
    </lineage>
</organism>
<evidence type="ECO:0000313" key="1">
    <source>
        <dbReference type="EMBL" id="SJM38323.1"/>
    </source>
</evidence>
<dbReference type="STRING" id="1945520.A1019T_02313"/>
<evidence type="ECO:0000313" key="2">
    <source>
        <dbReference type="Proteomes" id="UP000188169"/>
    </source>
</evidence>
<dbReference type="Proteomes" id="UP000188169">
    <property type="component" value="Unassembled WGS sequence"/>
</dbReference>
<dbReference type="OrthoDB" id="1123495at2"/>
<dbReference type="EMBL" id="FUGD01000140">
    <property type="protein sequence ID" value="SJM38323.1"/>
    <property type="molecule type" value="Genomic_DNA"/>
</dbReference>
<dbReference type="AlphaFoldDB" id="A0A1R4EIN5"/>